<sequence length="63" mass="7263">MTALTTKLLLTVPETAELLRVHVATVYRLFDRSELRWVKVGSRRLVTRAEIDRFIAEHERGAA</sequence>
<evidence type="ECO:0000259" key="1">
    <source>
        <dbReference type="Pfam" id="PF12728"/>
    </source>
</evidence>
<reference evidence="2 3" key="1">
    <citation type="submission" date="2021-05" db="EMBL/GenBank/DDBJ databases">
        <title>Draft Genome Sequences of Clinical Respiratory Isolates of Mycobacterium goodii Recovered in Ireland.</title>
        <authorList>
            <person name="Flanagan P.R."/>
            <person name="Mok S."/>
            <person name="Roycroft E."/>
            <person name="Rogers T.R."/>
            <person name="Fitzgibbon M."/>
        </authorList>
    </citation>
    <scope>NUCLEOTIDE SEQUENCE [LARGE SCALE GENOMIC DNA]</scope>
    <source>
        <strain evidence="2 3">14IE55</strain>
    </source>
</reference>
<name>A0ABS6HPG8_MYCGD</name>
<dbReference type="Pfam" id="PF12728">
    <property type="entry name" value="HTH_17"/>
    <property type="match status" value="1"/>
</dbReference>
<dbReference type="EMBL" id="JAHBOM010000010">
    <property type="protein sequence ID" value="MBU8824171.1"/>
    <property type="molecule type" value="Genomic_DNA"/>
</dbReference>
<dbReference type="InterPro" id="IPR041657">
    <property type="entry name" value="HTH_17"/>
</dbReference>
<comment type="caution">
    <text evidence="2">The sequence shown here is derived from an EMBL/GenBank/DDBJ whole genome shotgun (WGS) entry which is preliminary data.</text>
</comment>
<proteinExistence type="predicted"/>
<gene>
    <name evidence="2" type="ORF">KL859_15000</name>
</gene>
<keyword evidence="3" id="KW-1185">Reference proteome</keyword>
<dbReference type="Proteomes" id="UP000696413">
    <property type="component" value="Unassembled WGS sequence"/>
</dbReference>
<evidence type="ECO:0000313" key="3">
    <source>
        <dbReference type="Proteomes" id="UP000696413"/>
    </source>
</evidence>
<dbReference type="NCBIfam" id="TIGR01764">
    <property type="entry name" value="excise"/>
    <property type="match status" value="1"/>
</dbReference>
<protein>
    <submittedName>
        <fullName evidence="2">Helix-turn-helix domain-containing protein</fullName>
    </submittedName>
</protein>
<dbReference type="RefSeq" id="WP_214395016.1">
    <property type="nucleotide sequence ID" value="NZ_JAHBOL010000014.1"/>
</dbReference>
<feature type="domain" description="Helix-turn-helix" evidence="1">
    <location>
        <begin position="9"/>
        <end position="58"/>
    </location>
</feature>
<dbReference type="InterPro" id="IPR009061">
    <property type="entry name" value="DNA-bd_dom_put_sf"/>
</dbReference>
<dbReference type="InterPro" id="IPR010093">
    <property type="entry name" value="SinI_DNA-bd"/>
</dbReference>
<evidence type="ECO:0000313" key="2">
    <source>
        <dbReference type="EMBL" id="MBU8824171.1"/>
    </source>
</evidence>
<dbReference type="SUPFAM" id="SSF46955">
    <property type="entry name" value="Putative DNA-binding domain"/>
    <property type="match status" value="1"/>
</dbReference>
<accession>A0ABS6HPG8</accession>
<organism evidence="2 3">
    <name type="scientific">Mycolicibacterium goodii</name>
    <name type="common">Mycobacterium goodii</name>
    <dbReference type="NCBI Taxonomy" id="134601"/>
    <lineage>
        <taxon>Bacteria</taxon>
        <taxon>Bacillati</taxon>
        <taxon>Actinomycetota</taxon>
        <taxon>Actinomycetes</taxon>
        <taxon>Mycobacteriales</taxon>
        <taxon>Mycobacteriaceae</taxon>
        <taxon>Mycolicibacterium</taxon>
    </lineage>
</organism>